<protein>
    <submittedName>
        <fullName evidence="2">Uncharacterized protein</fullName>
    </submittedName>
</protein>
<gene>
    <name evidence="2" type="ORF">E8E12_007779</name>
</gene>
<keyword evidence="3" id="KW-1185">Reference proteome</keyword>
<name>A0A9P5BZT7_9PLEO</name>
<proteinExistence type="predicted"/>
<dbReference type="Proteomes" id="UP000758155">
    <property type="component" value="Unassembled WGS sequence"/>
</dbReference>
<comment type="caution">
    <text evidence="2">The sequence shown here is derived from an EMBL/GenBank/DDBJ whole genome shotgun (WGS) entry which is preliminary data.</text>
</comment>
<feature type="compositionally biased region" description="Basic and acidic residues" evidence="1">
    <location>
        <begin position="200"/>
        <end position="214"/>
    </location>
</feature>
<evidence type="ECO:0000313" key="3">
    <source>
        <dbReference type="Proteomes" id="UP000758155"/>
    </source>
</evidence>
<dbReference type="AlphaFoldDB" id="A0A9P5BZT7"/>
<sequence length="374" mass="41769">MAAFAPPVQHDKFFYSSLLYADAGNDNHHPRASVAELAALLRPEAPKRKKSKTPTISMPATDHPWHFWTSQLIHYGLASTKDKNSAKIRLLNALIENRLEVPRWITKLEAEMKKKWEAENKKLKKAAKESGVPQFPASRQAETTPRSSRVKVSVKIELSDGAPAKGPATAPATPKNTATKRKRDHSELSTPAKKPKPRVKKEEAVEAKSSDFGEHLPVPRAEPEPGDVVISGTYDIGIDYVEYPAFTYPTDGLFEFVVLTEEATGTCWAKFQWAMLDGIIKMDPGPTYETITHFHTLGWRIRNVETGRLTFGRNCTGKMRFDASTRMLEGVLYDVPGAGRINFHGDRMSGPRRAGGLSREWNCFVEEAYGSGRY</sequence>
<feature type="region of interest" description="Disordered" evidence="1">
    <location>
        <begin position="124"/>
        <end position="224"/>
    </location>
</feature>
<reference evidence="2" key="1">
    <citation type="submission" date="2019-04" db="EMBL/GenBank/DDBJ databases">
        <title>Sequencing of skin fungus with MAO and IRED activity.</title>
        <authorList>
            <person name="Marsaioli A.J."/>
            <person name="Bonatto J.M.C."/>
            <person name="Reis Junior O."/>
        </authorList>
    </citation>
    <scope>NUCLEOTIDE SEQUENCE</scope>
    <source>
        <strain evidence="2">28M1</strain>
    </source>
</reference>
<organism evidence="2 3">
    <name type="scientific">Didymella heteroderae</name>
    <dbReference type="NCBI Taxonomy" id="1769908"/>
    <lineage>
        <taxon>Eukaryota</taxon>
        <taxon>Fungi</taxon>
        <taxon>Dikarya</taxon>
        <taxon>Ascomycota</taxon>
        <taxon>Pezizomycotina</taxon>
        <taxon>Dothideomycetes</taxon>
        <taxon>Pleosporomycetidae</taxon>
        <taxon>Pleosporales</taxon>
        <taxon>Pleosporineae</taxon>
        <taxon>Didymellaceae</taxon>
        <taxon>Didymella</taxon>
    </lineage>
</organism>
<dbReference type="EMBL" id="SWKV01000038">
    <property type="protein sequence ID" value="KAF3038165.1"/>
    <property type="molecule type" value="Genomic_DNA"/>
</dbReference>
<evidence type="ECO:0000313" key="2">
    <source>
        <dbReference type="EMBL" id="KAF3038165.1"/>
    </source>
</evidence>
<accession>A0A9P5BZT7</accession>
<dbReference type="OrthoDB" id="4121058at2759"/>
<evidence type="ECO:0000256" key="1">
    <source>
        <dbReference type="SAM" id="MobiDB-lite"/>
    </source>
</evidence>
<feature type="compositionally biased region" description="Low complexity" evidence="1">
    <location>
        <begin position="161"/>
        <end position="177"/>
    </location>
</feature>